<dbReference type="SUPFAM" id="SSF160113">
    <property type="entry name" value="YegP-like"/>
    <property type="match status" value="1"/>
</dbReference>
<dbReference type="AlphaFoldDB" id="A0A0B2BSE7"/>
<name>A0A0B2BSE7_9SPHN</name>
<feature type="domain" description="DUF1508" evidence="2">
    <location>
        <begin position="71"/>
        <end position="114"/>
    </location>
</feature>
<keyword evidence="4" id="KW-1185">Reference proteome</keyword>
<comment type="caution">
    <text evidence="3">The sequence shown here is derived from an EMBL/GenBank/DDBJ whole genome shotgun (WGS) entry which is preliminary data.</text>
</comment>
<dbReference type="InterPro" id="IPR010879">
    <property type="entry name" value="DUF1508"/>
</dbReference>
<dbReference type="InterPro" id="IPR036913">
    <property type="entry name" value="YegP-like_sf"/>
</dbReference>
<dbReference type="OrthoDB" id="7576092at2"/>
<dbReference type="STRING" id="1572751.PK98_10935"/>
<dbReference type="RefSeq" id="WP_039096956.1">
    <property type="nucleotide sequence ID" value="NZ_JTDN01000002.1"/>
</dbReference>
<dbReference type="Proteomes" id="UP000030988">
    <property type="component" value="Unassembled WGS sequence"/>
</dbReference>
<sequence length="115" mass="12385">MMHESTRQTGMPDGGQLSADRHFMEQTGHGFPSNDQAGCGVILSEIGEAHQGHFAIFRVQSTSLTSTQFAGGDWRWRLTDPDGAILVEAGGYRSEAHCREAVAILQARAARATVA</sequence>
<evidence type="ECO:0000259" key="2">
    <source>
        <dbReference type="Pfam" id="PF07411"/>
    </source>
</evidence>
<dbReference type="Pfam" id="PF07411">
    <property type="entry name" value="DUF1508"/>
    <property type="match status" value="1"/>
</dbReference>
<proteinExistence type="predicted"/>
<organism evidence="3 4">
    <name type="scientific">Croceibacterium mercuriale</name>
    <dbReference type="NCBI Taxonomy" id="1572751"/>
    <lineage>
        <taxon>Bacteria</taxon>
        <taxon>Pseudomonadati</taxon>
        <taxon>Pseudomonadota</taxon>
        <taxon>Alphaproteobacteria</taxon>
        <taxon>Sphingomonadales</taxon>
        <taxon>Erythrobacteraceae</taxon>
        <taxon>Croceibacterium</taxon>
    </lineage>
</organism>
<evidence type="ECO:0000256" key="1">
    <source>
        <dbReference type="SAM" id="MobiDB-lite"/>
    </source>
</evidence>
<dbReference type="EMBL" id="JTDN01000002">
    <property type="protein sequence ID" value="KHL24508.1"/>
    <property type="molecule type" value="Genomic_DNA"/>
</dbReference>
<reference evidence="3 4" key="1">
    <citation type="submission" date="2014-11" db="EMBL/GenBank/DDBJ databases">
        <title>Draft genome sequence of Kirrobacter mercurialis.</title>
        <authorList>
            <person name="Coil D.A."/>
            <person name="Eisen J.A."/>
        </authorList>
    </citation>
    <scope>NUCLEOTIDE SEQUENCE [LARGE SCALE GENOMIC DNA]</scope>
    <source>
        <strain evidence="3 4">Coronado</strain>
    </source>
</reference>
<feature type="region of interest" description="Disordered" evidence="1">
    <location>
        <begin position="1"/>
        <end position="20"/>
    </location>
</feature>
<evidence type="ECO:0000313" key="4">
    <source>
        <dbReference type="Proteomes" id="UP000030988"/>
    </source>
</evidence>
<evidence type="ECO:0000313" key="3">
    <source>
        <dbReference type="EMBL" id="KHL24508.1"/>
    </source>
</evidence>
<dbReference type="Gene3D" id="3.30.160.160">
    <property type="entry name" value="YegP-like"/>
    <property type="match status" value="1"/>
</dbReference>
<protein>
    <recommendedName>
        <fullName evidence="2">DUF1508 domain-containing protein</fullName>
    </recommendedName>
</protein>
<accession>A0A0B2BSE7</accession>
<gene>
    <name evidence="3" type="ORF">PK98_10935</name>
</gene>